<reference evidence="1 2" key="1">
    <citation type="journal article" date="2015" name="Appl. Environ. Microbiol.">
        <title>Three of a Kind: Genetically Similar Tsukamurella Phages TIN2, TIN3, and TIN4.</title>
        <authorList>
            <person name="Dyson Z.A."/>
            <person name="Tucci J."/>
            <person name="Seviour R.J."/>
            <person name="Petrovski S."/>
        </authorList>
    </citation>
    <scope>NUCLEOTIDE SEQUENCE [LARGE SCALE GENOMIC DNA]</scope>
</reference>
<evidence type="ECO:0000313" key="2">
    <source>
        <dbReference type="Proteomes" id="UP000203663"/>
    </source>
</evidence>
<dbReference type="KEGG" id="vg:26641153"/>
<evidence type="ECO:0000313" key="1">
    <source>
        <dbReference type="EMBL" id="AKJ71863.1"/>
    </source>
</evidence>
<name>A0A0K0N5U0_9CAUD</name>
<sequence length="56" mass="6121">MNIFDFKDALMKLMAKYRSGKSKVVFVDSGSGDVYETTGSFKVVDGVNVVGIQLVE</sequence>
<organism evidence="1 2">
    <name type="scientific">Tsukamurella phage TIN3</name>
    <dbReference type="NCBI Taxonomy" id="1636546"/>
    <lineage>
        <taxon>Viruses</taxon>
        <taxon>Duplodnaviria</taxon>
        <taxon>Heunggongvirae</taxon>
        <taxon>Uroviricota</taxon>
        <taxon>Caudoviricetes</taxon>
        <taxon>Tinduovirus</taxon>
        <taxon>Tinduovirus TIN3</taxon>
    </lineage>
</organism>
<protein>
    <submittedName>
        <fullName evidence="1">Uncharacterized protein</fullName>
    </submittedName>
</protein>
<dbReference type="RefSeq" id="YP_009214832.1">
    <property type="nucleotide sequence ID" value="NC_028966.1"/>
</dbReference>
<keyword evidence="2" id="KW-1185">Reference proteome</keyword>
<dbReference type="Proteomes" id="UP000203663">
    <property type="component" value="Segment"/>
</dbReference>
<dbReference type="EMBL" id="KR011063">
    <property type="protein sequence ID" value="AKJ71863.1"/>
    <property type="molecule type" value="Genomic_DNA"/>
</dbReference>
<dbReference type="GeneID" id="26641153"/>
<gene>
    <name evidence="1" type="ORF">TIN3_66</name>
</gene>
<accession>A0A0K0N5U0</accession>
<proteinExistence type="predicted"/>
<dbReference type="OrthoDB" id="39906at10239"/>